<keyword evidence="3" id="KW-1133">Transmembrane helix</keyword>
<gene>
    <name evidence="4" type="ORF">FR943_03525</name>
</gene>
<name>A0ABS6KH76_9MYCO</name>
<comment type="caution">
    <text evidence="4">The sequence shown here is derived from an EMBL/GenBank/DDBJ whole genome shotgun (WGS) entry which is preliminary data.</text>
</comment>
<dbReference type="EMBL" id="VOMB01000004">
    <property type="protein sequence ID" value="MBU9762924.1"/>
    <property type="molecule type" value="Genomic_DNA"/>
</dbReference>
<comment type="subcellular location">
    <subcellularLocation>
        <location evidence="1">Membrane</location>
    </subcellularLocation>
</comment>
<reference evidence="4 5" key="1">
    <citation type="journal article" date="2021" name="Sci. Rep.">
        <title>Phenotypic and genomic hallmarks of a novel, potentially pathogenic rapidly growing Mycobacterium species related to the Mycobacterium fortuitum complex.</title>
        <authorList>
            <person name="Gharbi R."/>
            <person name="Khanna V."/>
            <person name="Frigui W."/>
            <person name="Mhenni B."/>
            <person name="Brosch R."/>
            <person name="Mardassi H."/>
        </authorList>
    </citation>
    <scope>NUCLEOTIDE SEQUENCE [LARGE SCALE GENOMIC DNA]</scope>
    <source>
        <strain evidence="4 5">TNTM28</strain>
    </source>
</reference>
<dbReference type="RefSeq" id="WP_217154927.1">
    <property type="nucleotide sequence ID" value="NZ_VOMB01000004.1"/>
</dbReference>
<keyword evidence="2 3" id="KW-0472">Membrane</keyword>
<evidence type="ECO:0000256" key="3">
    <source>
        <dbReference type="SAM" id="Phobius"/>
    </source>
</evidence>
<keyword evidence="5" id="KW-1185">Reference proteome</keyword>
<evidence type="ECO:0000313" key="4">
    <source>
        <dbReference type="EMBL" id="MBU9762924.1"/>
    </source>
</evidence>
<evidence type="ECO:0008006" key="6">
    <source>
        <dbReference type="Google" id="ProtNLM"/>
    </source>
</evidence>
<dbReference type="PANTHER" id="PTHR37042:SF4">
    <property type="entry name" value="OUTER MEMBRANE PROTEIN RV1973"/>
    <property type="match status" value="1"/>
</dbReference>
<dbReference type="Proteomes" id="UP000812982">
    <property type="component" value="Unassembled WGS sequence"/>
</dbReference>
<organism evidence="4 5">
    <name type="scientific">[Mycobacterium] fortunisiensis</name>
    <dbReference type="NCBI Taxonomy" id="2600579"/>
    <lineage>
        <taxon>Bacteria</taxon>
        <taxon>Bacillati</taxon>
        <taxon>Actinomycetota</taxon>
        <taxon>Actinomycetes</taxon>
        <taxon>Mycobacteriales</taxon>
        <taxon>Mycobacteriaceae</taxon>
        <taxon>Mycolicibacterium</taxon>
    </lineage>
</organism>
<evidence type="ECO:0000256" key="2">
    <source>
        <dbReference type="ARBA" id="ARBA00023136"/>
    </source>
</evidence>
<accession>A0ABS6KH76</accession>
<proteinExistence type="predicted"/>
<evidence type="ECO:0000313" key="5">
    <source>
        <dbReference type="Proteomes" id="UP000812982"/>
    </source>
</evidence>
<dbReference type="PANTHER" id="PTHR37042">
    <property type="entry name" value="OUTER MEMBRANE PROTEIN RV1973"/>
    <property type="match status" value="1"/>
</dbReference>
<sequence length="162" mass="17345">MGTRTRGWLVSVIALAVGIVVAIGLGSWQLSVKSQPAPVPVADEDQAREQVTQFVTANVGKMLSYTPTTSRSDIDEVAQLLTGAADDEYHKTIRTKPDGVTQSARIRNTGVESLTAGEAKVVAFIDKTSEAADGSETKDALAYRVTLTRLDGNWLISELEPL</sequence>
<keyword evidence="3" id="KW-0812">Transmembrane</keyword>
<protein>
    <recommendedName>
        <fullName evidence="6">Mammalian cell entry protein</fullName>
    </recommendedName>
</protein>
<evidence type="ECO:0000256" key="1">
    <source>
        <dbReference type="ARBA" id="ARBA00004370"/>
    </source>
</evidence>
<feature type="transmembrane region" description="Helical" evidence="3">
    <location>
        <begin position="7"/>
        <end position="28"/>
    </location>
</feature>